<protein>
    <recommendedName>
        <fullName evidence="4">Pyridoxamine 5'-phosphate oxidase family protein</fullName>
    </recommendedName>
</protein>
<dbReference type="EMBL" id="JAFFJS010000002">
    <property type="protein sequence ID" value="MBM9432705.1"/>
    <property type="molecule type" value="Genomic_DNA"/>
</dbReference>
<sequence length="121" mass="13013">MSIRVEPDMVERTAATFGSGTLIGYHTDLGVRIVTVDPVIESDGTMTITGVSGTLMDALAVDPRATIVWQPTVRHGWTLVVDGLARPTGSDAIVVETTSAMLHRPSSHSDGPAWEWPERDD</sequence>
<keyword evidence="3" id="KW-1185">Reference proteome</keyword>
<evidence type="ECO:0000313" key="2">
    <source>
        <dbReference type="EMBL" id="MBM9434248.1"/>
    </source>
</evidence>
<evidence type="ECO:0008006" key="4">
    <source>
        <dbReference type="Google" id="ProtNLM"/>
    </source>
</evidence>
<dbReference type="Proteomes" id="UP000705983">
    <property type="component" value="Unassembled WGS sequence"/>
</dbReference>
<name>A0ABS2TJE9_9ACTO</name>
<evidence type="ECO:0000313" key="1">
    <source>
        <dbReference type="EMBL" id="MBM9432705.1"/>
    </source>
</evidence>
<reference evidence="2" key="2">
    <citation type="submission" date="2021-02" db="EMBL/GenBank/DDBJ databases">
        <authorList>
            <person name="Cheng Y."/>
        </authorList>
    </citation>
    <scope>NUCLEOTIDE SEQUENCE</scope>
    <source>
        <strain evidence="2">JY899</strain>
    </source>
</reference>
<accession>A0ABS2TJE9</accession>
<evidence type="ECO:0000313" key="3">
    <source>
        <dbReference type="Proteomes" id="UP000705983"/>
    </source>
</evidence>
<organism evidence="2 3">
    <name type="scientific">Flaviflexus equikiangi</name>
    <dbReference type="NCBI Taxonomy" id="2758573"/>
    <lineage>
        <taxon>Bacteria</taxon>
        <taxon>Bacillati</taxon>
        <taxon>Actinomycetota</taxon>
        <taxon>Actinomycetes</taxon>
        <taxon>Actinomycetales</taxon>
        <taxon>Actinomycetaceae</taxon>
        <taxon>Flaviflexus</taxon>
    </lineage>
</organism>
<reference evidence="3" key="1">
    <citation type="submission" date="2021-02" db="EMBL/GenBank/DDBJ databases">
        <title>Leucobacter sp. CX169.</title>
        <authorList>
            <person name="Cheng Y."/>
        </authorList>
    </citation>
    <scope>NUCLEOTIDE SEQUENCE [LARGE SCALE GENOMIC DNA]</scope>
    <source>
        <strain evidence="3">JY899</strain>
    </source>
</reference>
<comment type="caution">
    <text evidence="2">The sequence shown here is derived from an EMBL/GenBank/DDBJ whole genome shotgun (WGS) entry which is preliminary data.</text>
</comment>
<gene>
    <name evidence="1" type="ORF">JVW63_03185</name>
    <name evidence="2" type="ORF">JVW63_11150</name>
</gene>
<proteinExistence type="predicted"/>
<dbReference type="RefSeq" id="WP_182169652.1">
    <property type="nucleotide sequence ID" value="NZ_CP059676.1"/>
</dbReference>
<dbReference type="EMBL" id="JAFFJS010000009">
    <property type="protein sequence ID" value="MBM9434248.1"/>
    <property type="molecule type" value="Genomic_DNA"/>
</dbReference>